<gene>
    <name evidence="1" type="ORF">METZ01_LOCUS447056</name>
</gene>
<dbReference type="AlphaFoldDB" id="A0A382ZFF0"/>
<proteinExistence type="predicted"/>
<organism evidence="1">
    <name type="scientific">marine metagenome</name>
    <dbReference type="NCBI Taxonomy" id="408172"/>
    <lineage>
        <taxon>unclassified sequences</taxon>
        <taxon>metagenomes</taxon>
        <taxon>ecological metagenomes</taxon>
    </lineage>
</organism>
<feature type="non-terminal residue" evidence="1">
    <location>
        <position position="180"/>
    </location>
</feature>
<protein>
    <submittedName>
        <fullName evidence="1">Uncharacterized protein</fullName>
    </submittedName>
</protein>
<reference evidence="1" key="1">
    <citation type="submission" date="2018-05" db="EMBL/GenBank/DDBJ databases">
        <authorList>
            <person name="Lanie J.A."/>
            <person name="Ng W.-L."/>
            <person name="Kazmierczak K.M."/>
            <person name="Andrzejewski T.M."/>
            <person name="Davidsen T.M."/>
            <person name="Wayne K.J."/>
            <person name="Tettelin H."/>
            <person name="Glass J.I."/>
            <person name="Rusch D."/>
            <person name="Podicherti R."/>
            <person name="Tsui H.-C.T."/>
            <person name="Winkler M.E."/>
        </authorList>
    </citation>
    <scope>NUCLEOTIDE SEQUENCE</scope>
</reference>
<name>A0A382ZFF0_9ZZZZ</name>
<evidence type="ECO:0000313" key="1">
    <source>
        <dbReference type="EMBL" id="SVD94202.1"/>
    </source>
</evidence>
<dbReference type="InterPro" id="IPR012467">
    <property type="entry name" value="DUF1684"/>
</dbReference>
<sequence>MHMSGLTIRRLRISTWFAVLVTVTIPAGAQDYDTEINTWRADREASLTAEDGWLTVAGLFFLTEGTSSFGTSPLNDIVLSSGPETAGLFTLLDGSISVQAIEGQALSVDGQDVSSATLWPFEGTEPPAVTIGPLTLFGHYSGDRLAIRMRDRDSEIRRDFTGLRWFPPDESYRMRGIFIP</sequence>
<dbReference type="PANTHER" id="PTHR41913:SF1">
    <property type="entry name" value="DUF1684 DOMAIN-CONTAINING PROTEIN"/>
    <property type="match status" value="1"/>
</dbReference>
<dbReference type="PANTHER" id="PTHR41913">
    <property type="entry name" value="DUF1684 DOMAIN-CONTAINING PROTEIN"/>
    <property type="match status" value="1"/>
</dbReference>
<accession>A0A382ZFF0</accession>
<dbReference type="EMBL" id="UINC01183435">
    <property type="protein sequence ID" value="SVD94202.1"/>
    <property type="molecule type" value="Genomic_DNA"/>
</dbReference>